<keyword evidence="6" id="KW-1003">Cell membrane</keyword>
<keyword evidence="3 6" id="KW-0812">Transmembrane</keyword>
<evidence type="ECO:0000256" key="6">
    <source>
        <dbReference type="RuleBase" id="RU363076"/>
    </source>
</evidence>
<feature type="region of interest" description="Disordered" evidence="7">
    <location>
        <begin position="301"/>
        <end position="327"/>
    </location>
</feature>
<dbReference type="OrthoDB" id="9807214at2"/>
<dbReference type="EMBL" id="RKRA01000001">
    <property type="protein sequence ID" value="RPF28041.1"/>
    <property type="molecule type" value="Genomic_DNA"/>
</dbReference>
<gene>
    <name evidence="8" type="ORF">EDD32_2550</name>
</gene>
<protein>
    <recommendedName>
        <fullName evidence="6">SURF1-like protein</fullName>
    </recommendedName>
</protein>
<dbReference type="AlphaFoldDB" id="A0A3N5A8Q4"/>
<evidence type="ECO:0000256" key="3">
    <source>
        <dbReference type="ARBA" id="ARBA00022692"/>
    </source>
</evidence>
<feature type="transmembrane region" description="Helical" evidence="6">
    <location>
        <begin position="12"/>
        <end position="34"/>
    </location>
</feature>
<evidence type="ECO:0000256" key="2">
    <source>
        <dbReference type="ARBA" id="ARBA00007165"/>
    </source>
</evidence>
<comment type="subcellular location">
    <subcellularLocation>
        <location evidence="6">Cell membrane</location>
        <topology evidence="6">Multi-pass membrane protein</topology>
    </subcellularLocation>
    <subcellularLocation>
        <location evidence="1">Membrane</location>
    </subcellularLocation>
</comment>
<keyword evidence="9" id="KW-1185">Reference proteome</keyword>
<dbReference type="Pfam" id="PF02104">
    <property type="entry name" value="SURF1"/>
    <property type="match status" value="1"/>
</dbReference>
<organism evidence="8 9">
    <name type="scientific">Georgenia muralis</name>
    <dbReference type="NCBI Taxonomy" id="154117"/>
    <lineage>
        <taxon>Bacteria</taxon>
        <taxon>Bacillati</taxon>
        <taxon>Actinomycetota</taxon>
        <taxon>Actinomycetes</taxon>
        <taxon>Micrococcales</taxon>
        <taxon>Bogoriellaceae</taxon>
        <taxon>Georgenia</taxon>
    </lineage>
</organism>
<accession>A0A3N5A8Q4</accession>
<name>A0A3N5A8Q4_9MICO</name>
<dbReference type="RefSeq" id="WP_123918014.1">
    <property type="nucleotide sequence ID" value="NZ_RKRA01000001.1"/>
</dbReference>
<evidence type="ECO:0000256" key="7">
    <source>
        <dbReference type="SAM" id="MobiDB-lite"/>
    </source>
</evidence>
<comment type="similarity">
    <text evidence="2 6">Belongs to the SURF1 family.</text>
</comment>
<comment type="caution">
    <text evidence="8">The sequence shown here is derived from an EMBL/GenBank/DDBJ whole genome shotgun (WGS) entry which is preliminary data.</text>
</comment>
<comment type="caution">
    <text evidence="6">Lacks conserved residue(s) required for the propagation of feature annotation.</text>
</comment>
<evidence type="ECO:0000256" key="1">
    <source>
        <dbReference type="ARBA" id="ARBA00004370"/>
    </source>
</evidence>
<dbReference type="InterPro" id="IPR002994">
    <property type="entry name" value="Surf1/Shy1"/>
</dbReference>
<dbReference type="CDD" id="cd06662">
    <property type="entry name" value="SURF1"/>
    <property type="match status" value="1"/>
</dbReference>
<evidence type="ECO:0000313" key="9">
    <source>
        <dbReference type="Proteomes" id="UP000280726"/>
    </source>
</evidence>
<proteinExistence type="inferred from homology"/>
<keyword evidence="4 6" id="KW-1133">Transmembrane helix</keyword>
<dbReference type="GO" id="GO:0005886">
    <property type="term" value="C:plasma membrane"/>
    <property type="evidence" value="ECO:0007669"/>
    <property type="project" value="UniProtKB-SubCell"/>
</dbReference>
<keyword evidence="5 6" id="KW-0472">Membrane</keyword>
<feature type="compositionally biased region" description="Low complexity" evidence="7">
    <location>
        <begin position="301"/>
        <end position="310"/>
    </location>
</feature>
<evidence type="ECO:0000256" key="5">
    <source>
        <dbReference type="ARBA" id="ARBA00023136"/>
    </source>
</evidence>
<dbReference type="PANTHER" id="PTHR23427">
    <property type="entry name" value="SURFEIT LOCUS PROTEIN"/>
    <property type="match status" value="1"/>
</dbReference>
<evidence type="ECO:0000256" key="4">
    <source>
        <dbReference type="ARBA" id="ARBA00022989"/>
    </source>
</evidence>
<dbReference type="InterPro" id="IPR045214">
    <property type="entry name" value="Surf1/Surf4"/>
</dbReference>
<dbReference type="PANTHER" id="PTHR23427:SF2">
    <property type="entry name" value="SURFEIT LOCUS PROTEIN 1"/>
    <property type="match status" value="1"/>
</dbReference>
<dbReference type="PROSITE" id="PS50895">
    <property type="entry name" value="SURF1"/>
    <property type="match status" value="1"/>
</dbReference>
<reference evidence="8 9" key="1">
    <citation type="submission" date="2018-11" db="EMBL/GenBank/DDBJ databases">
        <title>Sequencing the genomes of 1000 actinobacteria strains.</title>
        <authorList>
            <person name="Klenk H.-P."/>
        </authorList>
    </citation>
    <scope>NUCLEOTIDE SEQUENCE [LARGE SCALE GENOMIC DNA]</scope>
    <source>
        <strain evidence="8 9">DSM 14418</strain>
    </source>
</reference>
<evidence type="ECO:0000313" key="8">
    <source>
        <dbReference type="EMBL" id="RPF28041.1"/>
    </source>
</evidence>
<sequence>MSRYAFLTAPRWVRLITTMVLVSLVCVLLGAWQWSRYQDRSAQAAQVDAVHDAEPVPLGQALGRPVVDAGSQWRPVVLTGRYVGEPVLLRNRPVEGTAAVHVVAPFLADVDGEGLLVVVDRGWLPTAEAGSAPASPEGTVELVARLRLAETPQDRVAADGQVYSLDPPTVLAAAGSPPEAVGAEPLEGYVVAAEERPAADVTLGSYARPTFNYGMNLSYTIQWGLFALGALAAPVVLARREAAERSGYGPVRTGGRAEHEEDLEVLAGLRRQAALPPGRPADGRPAGRVIDAPVTTAVDAPVTAAIDAPAGTDTDGRTAPRAGRHGG</sequence>
<dbReference type="Proteomes" id="UP000280726">
    <property type="component" value="Unassembled WGS sequence"/>
</dbReference>